<dbReference type="Gene3D" id="1.25.40.450">
    <property type="entry name" value="Nucleoporin, helical domain, N-terminal subdomain"/>
    <property type="match status" value="1"/>
</dbReference>
<dbReference type="InterPro" id="IPR042538">
    <property type="entry name" value="Nucleoporin_Nup155_C_3"/>
</dbReference>
<keyword evidence="8" id="KW-1185">Reference proteome</keyword>
<organism evidence="7 8">
    <name type="scientific">Gnathostoma spinigerum</name>
    <dbReference type="NCBI Taxonomy" id="75299"/>
    <lineage>
        <taxon>Eukaryota</taxon>
        <taxon>Metazoa</taxon>
        <taxon>Ecdysozoa</taxon>
        <taxon>Nematoda</taxon>
        <taxon>Chromadorea</taxon>
        <taxon>Rhabditida</taxon>
        <taxon>Spirurina</taxon>
        <taxon>Gnathostomatomorpha</taxon>
        <taxon>Gnathostomatoidea</taxon>
        <taxon>Gnathostomatidae</taxon>
        <taxon>Gnathostoma</taxon>
    </lineage>
</organism>
<dbReference type="Pfam" id="PF03177">
    <property type="entry name" value="Nucleoporin_C"/>
    <property type="match status" value="1"/>
</dbReference>
<dbReference type="InterPro" id="IPR042537">
    <property type="entry name" value="Nucleoporin_Nup155_C_2"/>
</dbReference>
<evidence type="ECO:0000256" key="3">
    <source>
        <dbReference type="ARBA" id="ARBA00022448"/>
    </source>
</evidence>
<keyword evidence="3" id="KW-0813">Transport</keyword>
<evidence type="ECO:0000259" key="5">
    <source>
        <dbReference type="Pfam" id="PF03177"/>
    </source>
</evidence>
<proteinExistence type="inferred from homology"/>
<dbReference type="EMBL" id="JBGFUD010002704">
    <property type="protein sequence ID" value="MFH4977902.1"/>
    <property type="molecule type" value="Genomic_DNA"/>
</dbReference>
<comment type="caution">
    <text evidence="7">The sequence shown here is derived from an EMBL/GenBank/DDBJ whole genome shotgun (WGS) entry which is preliminary data.</text>
</comment>
<dbReference type="Gene3D" id="1.25.40.440">
    <property type="entry name" value="Nucleoporin, helical domain, central subdomain"/>
    <property type="match status" value="1"/>
</dbReference>
<gene>
    <name evidence="7" type="ORF">AB6A40_004611</name>
</gene>
<reference evidence="7 8" key="1">
    <citation type="submission" date="2024-08" db="EMBL/GenBank/DDBJ databases">
        <title>Gnathostoma spinigerum genome.</title>
        <authorList>
            <person name="Gonzalez-Bertolin B."/>
            <person name="Monzon S."/>
            <person name="Zaballos A."/>
            <person name="Jimenez P."/>
            <person name="Dekumyoy P."/>
            <person name="Varona S."/>
            <person name="Cuesta I."/>
            <person name="Sumanam S."/>
            <person name="Adisakwattana P."/>
            <person name="Gasser R.B."/>
            <person name="Hernandez-Gonzalez A."/>
            <person name="Young N.D."/>
            <person name="Perteguer M.J."/>
        </authorList>
    </citation>
    <scope>NUCLEOTIDE SEQUENCE [LARGE SCALE GENOMIC DNA]</scope>
    <source>
        <strain evidence="7">AL3</strain>
        <tissue evidence="7">Liver</tissue>
    </source>
</reference>
<name>A0ABD6EMW0_9BILA</name>
<dbReference type="InterPro" id="IPR014908">
    <property type="entry name" value="Nucleoporin_Nup133/Nup155_N"/>
</dbReference>
<sequence>MTYSLGSIYGFKERAAVECRTVDPSFFADVVSICPIPATQSHYLHLLATTRKGVRLYFTCHPYTPSSAYTSTVPADISQSPYYSGNTRPCCLRLRHLRIPPGFGSSFTPNHPIAVYDSFSFHDCFGMVAESANEDVDTLWVLCSANFPCDPSLSENLTRLSFRGPALAIDRLRKSRELRADLFSVVPRVEPSSVVMQHRLCALKLVLVEEEGLHIYEQQRPIDILREVLRQYGPDSPQALSFFHLHGPINICVMALMIMCLDEPTDVTIKELAVRTFFSLGSEIPSQAIANSSTAFRTSVVRSDYDWAPQNTSVADWTIHMKSPLHASTPHQSVTTPGSRSSVFNSPMSLSSDNSPFMHTQPKLRTSYRHDALYTYFSRIVSDRWSSPLCHKMKDDRLKCTMELAEIEWLCGQLSSLKKAISEYSLLGSVGSYAFPAQHRFVSSSGESETNVKALAINEERRSLLNFLDLLRLTEEVLQLWRIVCEHQFHVITSQLPLQLREQLCTVHFSTLVVTGLQICSDLITCLIRHYIGDNATTSSVCEQLRTLCPSIFSDDDAVATKATEMLEEVRHMEPCAERDALLAEAVRLLTIGVQKINLPLMCNLLYRVNCMEGIVQLVLARAEKDDSKLLALVAYRSRAGDSDQVAQESLIRRKEAYKCITDALDKLTEEKAQKTGKEPCSLDVDRDIIINAVLRSKDELACASLFKWLIDNNLSTIIIQSKSPFVEAFLHRRLEEGGSPRYLDLLWRFHERSGDFYKAAVLLDQLAAREGGNFDIDQRVAYLSQAAMCAQSATPQQLSEVPDFLSDVRDKLEVAQIQLRIKNLLSSRQNQATCATAIERLNSRLFTVQELFEEFAAPFNLPEIKLALCHCSATYNPELILELCMDIVERELTATEREPADVRIQRLSSRLSLLSKQYSSSPKYFPLEDILVELMSQGIRIFPPTFLDTLTSLMSVPFHVTLDVLMNCYRRDPFWRTSPEANTYIMRATAAVIARFCDAPLPIDQRHSLASKCLDLIATLTVQRPATQRGGQSDSVLKVTEYFRALQCRLESF</sequence>
<dbReference type="PANTHER" id="PTHR10350">
    <property type="entry name" value="NUCLEAR PORE COMPLEX PROTEIN NUP155"/>
    <property type="match status" value="1"/>
</dbReference>
<comment type="similarity">
    <text evidence="2">Belongs to the non-repetitive/WGA-negative nucleoporin family.</text>
</comment>
<accession>A0ABD6EMW0</accession>
<dbReference type="InterPro" id="IPR042533">
    <property type="entry name" value="Nucleoporin_Nup155_C_1"/>
</dbReference>
<evidence type="ECO:0000313" key="8">
    <source>
        <dbReference type="Proteomes" id="UP001608902"/>
    </source>
</evidence>
<dbReference type="Gene3D" id="1.20.120.1880">
    <property type="entry name" value="Nucleoporin, helical C-terminal domain"/>
    <property type="match status" value="1"/>
</dbReference>
<dbReference type="Pfam" id="PF08801">
    <property type="entry name" value="Nucleoporin_N"/>
    <property type="match status" value="1"/>
</dbReference>
<evidence type="ECO:0000259" key="6">
    <source>
        <dbReference type="Pfam" id="PF08801"/>
    </source>
</evidence>
<evidence type="ECO:0000256" key="4">
    <source>
        <dbReference type="ARBA" id="ARBA00023242"/>
    </source>
</evidence>
<protein>
    <submittedName>
        <fullName evidence="7">Uncharacterized protein</fullName>
    </submittedName>
</protein>
<dbReference type="GO" id="GO:0005635">
    <property type="term" value="C:nuclear envelope"/>
    <property type="evidence" value="ECO:0007669"/>
    <property type="project" value="UniProtKB-ARBA"/>
</dbReference>
<feature type="domain" description="Nucleoporin Nup133/Nup155-like N-terminal" evidence="6">
    <location>
        <begin position="22"/>
        <end position="199"/>
    </location>
</feature>
<dbReference type="Proteomes" id="UP001608902">
    <property type="component" value="Unassembled WGS sequence"/>
</dbReference>
<evidence type="ECO:0000256" key="1">
    <source>
        <dbReference type="ARBA" id="ARBA00004123"/>
    </source>
</evidence>
<dbReference type="FunFam" id="1.25.40.440:FF:000001">
    <property type="entry name" value="Nuclear pore complex subunit"/>
    <property type="match status" value="1"/>
</dbReference>
<dbReference type="Gene3D" id="1.20.58.1780">
    <property type="match status" value="1"/>
</dbReference>
<dbReference type="AlphaFoldDB" id="A0ABD6EMW0"/>
<feature type="domain" description="Nucleoporin Nup133/Nup155-like C-terminal" evidence="5">
    <location>
        <begin position="367"/>
        <end position="1018"/>
    </location>
</feature>
<evidence type="ECO:0000313" key="7">
    <source>
        <dbReference type="EMBL" id="MFH4977902.1"/>
    </source>
</evidence>
<comment type="subcellular location">
    <subcellularLocation>
        <location evidence="1">Nucleus</location>
    </subcellularLocation>
</comment>
<evidence type="ECO:0000256" key="2">
    <source>
        <dbReference type="ARBA" id="ARBA00007373"/>
    </source>
</evidence>
<dbReference type="InterPro" id="IPR007187">
    <property type="entry name" value="Nucleoporin_Nup133/Nup155_C"/>
</dbReference>
<dbReference type="InterPro" id="IPR004870">
    <property type="entry name" value="Nucleoporin_Nup155"/>
</dbReference>
<keyword evidence="4" id="KW-0539">Nucleus</keyword>
<dbReference type="PANTHER" id="PTHR10350:SF6">
    <property type="entry name" value="NUCLEAR PORE COMPLEX PROTEIN NUP155"/>
    <property type="match status" value="1"/>
</dbReference>